<feature type="binding site" evidence="4">
    <location>
        <begin position="12"/>
        <end position="14"/>
    </location>
    <ligand>
        <name>N(1)-(5-phospho-beta-D-ribosyl)glycinamide</name>
        <dbReference type="ChEBI" id="CHEBI:143788"/>
    </ligand>
</feature>
<comment type="pathway">
    <text evidence="1 4">Purine metabolism; IMP biosynthesis via de novo pathway; N(2)-formyl-N(1)-(5-phospho-D-ribosyl)glycinamide from N(1)-(5-phospho-D-ribosyl)glycinamide (10-formyl THF route): step 1/1.</text>
</comment>
<dbReference type="InterPro" id="IPR002376">
    <property type="entry name" value="Formyl_transf_N"/>
</dbReference>
<comment type="function">
    <text evidence="4">Catalyzes the transfer of a formyl group from 10-formyltetrahydrofolate to 5-phospho-ribosyl-glycinamide (GAR), producing 5-phospho-ribosyl-N-formylglycinamide (FGAR) and tetrahydrofolate.</text>
</comment>
<dbReference type="PANTHER" id="PTHR43369:SF2">
    <property type="entry name" value="PHOSPHORIBOSYLGLYCINAMIDE FORMYLTRANSFERASE"/>
    <property type="match status" value="1"/>
</dbReference>
<comment type="similarity">
    <text evidence="4">Belongs to the GART family.</text>
</comment>
<dbReference type="EMBL" id="JAMXLY010000002">
    <property type="protein sequence ID" value="MCO6024430.1"/>
    <property type="molecule type" value="Genomic_DNA"/>
</dbReference>
<evidence type="ECO:0000313" key="7">
    <source>
        <dbReference type="Proteomes" id="UP001204015"/>
    </source>
</evidence>
<evidence type="ECO:0000256" key="4">
    <source>
        <dbReference type="HAMAP-Rule" id="MF_01930"/>
    </source>
</evidence>
<dbReference type="Gene3D" id="3.40.50.170">
    <property type="entry name" value="Formyl transferase, N-terminal domain"/>
    <property type="match status" value="1"/>
</dbReference>
<comment type="caution">
    <text evidence="6">The sequence shown here is derived from an EMBL/GenBank/DDBJ whole genome shotgun (WGS) entry which is preliminary data.</text>
</comment>
<dbReference type="Proteomes" id="UP001204015">
    <property type="component" value="Unassembled WGS sequence"/>
</dbReference>
<proteinExistence type="inferred from homology"/>
<feature type="domain" description="Formyl transferase N-terminal" evidence="5">
    <location>
        <begin position="3"/>
        <end position="182"/>
    </location>
</feature>
<evidence type="ECO:0000256" key="2">
    <source>
        <dbReference type="ARBA" id="ARBA00022679"/>
    </source>
</evidence>
<dbReference type="PANTHER" id="PTHR43369">
    <property type="entry name" value="PHOSPHORIBOSYLGLYCINAMIDE FORMYLTRANSFERASE"/>
    <property type="match status" value="1"/>
</dbReference>
<keyword evidence="7" id="KW-1185">Reference proteome</keyword>
<evidence type="ECO:0000256" key="3">
    <source>
        <dbReference type="ARBA" id="ARBA00022755"/>
    </source>
</evidence>
<feature type="site" description="Raises pKa of active site His" evidence="4">
    <location>
        <position position="145"/>
    </location>
</feature>
<dbReference type="Pfam" id="PF00551">
    <property type="entry name" value="Formyl_trans_N"/>
    <property type="match status" value="1"/>
</dbReference>
<dbReference type="SUPFAM" id="SSF53328">
    <property type="entry name" value="Formyltransferase"/>
    <property type="match status" value="1"/>
</dbReference>
<evidence type="ECO:0000256" key="1">
    <source>
        <dbReference type="ARBA" id="ARBA00005054"/>
    </source>
</evidence>
<comment type="caution">
    <text evidence="4">Lacks conserved residue(s) required for the propagation of feature annotation.</text>
</comment>
<feature type="binding site" evidence="4">
    <location>
        <position position="102"/>
    </location>
    <ligand>
        <name>(6R)-10-formyltetrahydrofolate</name>
        <dbReference type="ChEBI" id="CHEBI:195366"/>
    </ligand>
</feature>
<reference evidence="6 7" key="1">
    <citation type="submission" date="2022-06" db="EMBL/GenBank/DDBJ databases">
        <title>A taxonomic note on the genus Prevotella: Description of four novel genera and emended description of the genera Hallella and Xylanibacter.</title>
        <authorList>
            <person name="Hitch T.C.A."/>
        </authorList>
    </citation>
    <scope>NUCLEOTIDE SEQUENCE [LARGE SCALE GENOMIC DNA]</scope>
    <source>
        <strain evidence="6 7">DSM 100619</strain>
    </source>
</reference>
<dbReference type="RefSeq" id="WP_252759794.1">
    <property type="nucleotide sequence ID" value="NZ_JAMXLY010000002.1"/>
</dbReference>
<dbReference type="HAMAP" id="MF_01930">
    <property type="entry name" value="PurN"/>
    <property type="match status" value="1"/>
</dbReference>
<dbReference type="InterPro" id="IPR004607">
    <property type="entry name" value="GART"/>
</dbReference>
<keyword evidence="2 4" id="KW-0808">Transferase</keyword>
<dbReference type="CDD" id="cd08645">
    <property type="entry name" value="FMT_core_GART"/>
    <property type="match status" value="1"/>
</dbReference>
<dbReference type="EC" id="2.1.2.2" evidence="4"/>
<protein>
    <recommendedName>
        <fullName evidence="4">Phosphoribosylglycinamide formyltransferase</fullName>
        <ecNumber evidence="4">2.1.2.2</ecNumber>
    </recommendedName>
    <alternativeName>
        <fullName evidence="4">5'-phosphoribosylglycinamide transformylase</fullName>
    </alternativeName>
    <alternativeName>
        <fullName evidence="4">GAR transformylase</fullName>
        <shortName evidence="4">GART</shortName>
    </alternativeName>
</protein>
<sequence length="191" mass="21618">MTNIAIFVSGNGTNCENIIHYFAPSKDVRVSLVLSNKTDSYALVRAKKAGVPTEVLSKVQFNQENILLPLLKKYQIDFIVLAGFLLLIPKYLIRVYPRKIINLHPALLPKFGGKGMWGHHVHEAIKAAGEKETGMTVHWVNGQYDAGQIIAQYKTPLSPEDTSDDIARKEHALEMKYFPKVIEETIRKRFE</sequence>
<keyword evidence="3 4" id="KW-0658">Purine biosynthesis</keyword>
<feature type="active site" description="Proton donor" evidence="4">
    <location>
        <position position="104"/>
    </location>
</feature>
<organism evidence="6 7">
    <name type="scientific">Segatella cerevisiae</name>
    <dbReference type="NCBI Taxonomy" id="2053716"/>
    <lineage>
        <taxon>Bacteria</taxon>
        <taxon>Pseudomonadati</taxon>
        <taxon>Bacteroidota</taxon>
        <taxon>Bacteroidia</taxon>
        <taxon>Bacteroidales</taxon>
        <taxon>Prevotellaceae</taxon>
        <taxon>Segatella</taxon>
    </lineage>
</organism>
<evidence type="ECO:0000313" key="6">
    <source>
        <dbReference type="EMBL" id="MCO6024430.1"/>
    </source>
</evidence>
<evidence type="ECO:0000259" key="5">
    <source>
        <dbReference type="Pfam" id="PF00551"/>
    </source>
</evidence>
<accession>A0ABT1BUH2</accession>
<comment type="catalytic activity">
    <reaction evidence="4">
        <text>N(1)-(5-phospho-beta-D-ribosyl)glycinamide + (6R)-10-formyltetrahydrofolate = N(2)-formyl-N(1)-(5-phospho-beta-D-ribosyl)glycinamide + (6S)-5,6,7,8-tetrahydrofolate + H(+)</text>
        <dbReference type="Rhea" id="RHEA:15053"/>
        <dbReference type="ChEBI" id="CHEBI:15378"/>
        <dbReference type="ChEBI" id="CHEBI:57453"/>
        <dbReference type="ChEBI" id="CHEBI:143788"/>
        <dbReference type="ChEBI" id="CHEBI:147286"/>
        <dbReference type="ChEBI" id="CHEBI:195366"/>
        <dbReference type="EC" id="2.1.2.2"/>
    </reaction>
</comment>
<gene>
    <name evidence="4" type="primary">purN</name>
    <name evidence="6" type="ORF">NG821_00980</name>
</gene>
<name>A0ABT1BUH2_9BACT</name>
<dbReference type="InterPro" id="IPR036477">
    <property type="entry name" value="Formyl_transf_N_sf"/>
</dbReference>